<evidence type="ECO:0000313" key="2">
    <source>
        <dbReference type="Proteomes" id="UP000316416"/>
    </source>
</evidence>
<reference evidence="1" key="1">
    <citation type="submission" date="2021-07" db="EMBL/GenBank/DDBJ databases">
        <title>Shewanella sp. YLB-07 whole genome sequence.</title>
        <authorList>
            <person name="Yu L."/>
        </authorList>
    </citation>
    <scope>NUCLEOTIDE SEQUENCE</scope>
    <source>
        <strain evidence="1">YLB-08</strain>
    </source>
</reference>
<proteinExistence type="predicted"/>
<dbReference type="RefSeq" id="WP_142874871.1">
    <property type="nucleotide sequence ID" value="NZ_CP045503.2"/>
</dbReference>
<accession>A0ABX6V0V4</accession>
<protein>
    <submittedName>
        <fullName evidence="1">Uncharacterized protein</fullName>
    </submittedName>
</protein>
<keyword evidence="2" id="KW-1185">Reference proteome</keyword>
<gene>
    <name evidence="1" type="ORF">FM038_001530</name>
</gene>
<evidence type="ECO:0000313" key="1">
    <source>
        <dbReference type="EMBL" id="QPG56251.1"/>
    </source>
</evidence>
<dbReference type="EMBL" id="CP045503">
    <property type="protein sequence ID" value="QPG56251.1"/>
    <property type="molecule type" value="Genomic_DNA"/>
</dbReference>
<name>A0ABX6V0V4_9GAMM</name>
<organism evidence="1 2">
    <name type="scientific">Shewanella eurypsychrophilus</name>
    <dbReference type="NCBI Taxonomy" id="2593656"/>
    <lineage>
        <taxon>Bacteria</taxon>
        <taxon>Pseudomonadati</taxon>
        <taxon>Pseudomonadota</taxon>
        <taxon>Gammaproteobacteria</taxon>
        <taxon>Alteromonadales</taxon>
        <taxon>Shewanellaceae</taxon>
        <taxon>Shewanella</taxon>
    </lineage>
</organism>
<dbReference type="Proteomes" id="UP000316416">
    <property type="component" value="Chromosome"/>
</dbReference>
<sequence length="115" mass="13225">MMNLIQRQYKIVKLSAKLEQFISQDLKITQVFKQISLTKVSNYIATCAVEQADDYDDQTQCLIALAYCAEQLPIERNHTQNIALFIIKAATEKYPLLQPMLDKRPKDKNSLSMLS</sequence>